<sequence>MDENIVWVHETSVVKYTTELIDPNSRPLPFTGTTTREIIGCIFTALKYPNVGFEVKGGGVDWDGENVAAGIHAVLELLGVEHQLNKTDQGKWFLKIMPIDAQFEIYRKKPFTYFQDQMKWAVYSRFNRKTPRTELDLPKFNPREKFLE</sequence>
<evidence type="ECO:0000313" key="2">
    <source>
        <dbReference type="Proteomes" id="UP000827185"/>
    </source>
</evidence>
<reference evidence="1" key="1">
    <citation type="submission" date="2021-06" db="EMBL/GenBank/DDBJ databases">
        <title>Complete genome sequence of Stenotrophomonas maltophilia phage Paxi.</title>
        <authorList>
            <person name="Jeon E."/>
            <person name="Hudson A."/>
            <person name="Talcott A."/>
            <person name="Clark J."/>
            <person name="Liu M."/>
            <person name="Burrowes B."/>
        </authorList>
    </citation>
    <scope>NUCLEOTIDE SEQUENCE</scope>
</reference>
<evidence type="ECO:0000313" key="1">
    <source>
        <dbReference type="EMBL" id="QYW01795.1"/>
    </source>
</evidence>
<dbReference type="EMBL" id="MZ326856">
    <property type="protein sequence ID" value="QYW01795.1"/>
    <property type="molecule type" value="Genomic_DNA"/>
</dbReference>
<name>A0AAE8BHR4_9CAUD</name>
<gene>
    <name evidence="1" type="ORF">CPT_Paxi_024</name>
</gene>
<organism evidence="1 2">
    <name type="scientific">Stenotrophomonas phage Paxi</name>
    <dbReference type="NCBI Taxonomy" id="2859653"/>
    <lineage>
        <taxon>Viruses</taxon>
        <taxon>Duplodnaviria</taxon>
        <taxon>Heunggongvirae</taxon>
        <taxon>Uroviricota</taxon>
        <taxon>Caudoviricetes</taxon>
        <taxon>Schitoviridae</taxon>
        <taxon>Pokkenvirus</taxon>
        <taxon>Pokkenvirus paxi</taxon>
    </lineage>
</organism>
<accession>A0AAE8BHR4</accession>
<proteinExistence type="predicted"/>
<dbReference type="Proteomes" id="UP000827185">
    <property type="component" value="Segment"/>
</dbReference>
<protein>
    <submittedName>
        <fullName evidence="1">Uncharacterized protein</fullName>
    </submittedName>
</protein>
<keyword evidence="2" id="KW-1185">Reference proteome</keyword>